<dbReference type="Proteomes" id="UP000297641">
    <property type="component" value="Unassembled WGS sequence"/>
</dbReference>
<dbReference type="PROSITE" id="PS51192">
    <property type="entry name" value="HELICASE_ATP_BIND_1"/>
    <property type="match status" value="1"/>
</dbReference>
<dbReference type="GO" id="GO:0016787">
    <property type="term" value="F:hydrolase activity"/>
    <property type="evidence" value="ECO:0007669"/>
    <property type="project" value="UniProtKB-KW"/>
</dbReference>
<keyword evidence="2" id="KW-0378">Hydrolase</keyword>
<dbReference type="GO" id="GO:0004386">
    <property type="term" value="F:helicase activity"/>
    <property type="evidence" value="ECO:0007669"/>
    <property type="project" value="UniProtKB-KW"/>
</dbReference>
<dbReference type="InterPro" id="IPR014001">
    <property type="entry name" value="Helicase_ATP-bd"/>
</dbReference>
<evidence type="ECO:0000313" key="7">
    <source>
        <dbReference type="EMBL" id="TGL09430.1"/>
    </source>
</evidence>
<proteinExistence type="predicted"/>
<dbReference type="Gene3D" id="3.40.50.300">
    <property type="entry name" value="P-loop containing nucleotide triphosphate hydrolases"/>
    <property type="match status" value="2"/>
</dbReference>
<dbReference type="EMBL" id="RQFT01000001">
    <property type="protein sequence ID" value="TGL09430.1"/>
    <property type="molecule type" value="Genomic_DNA"/>
</dbReference>
<evidence type="ECO:0000256" key="1">
    <source>
        <dbReference type="ARBA" id="ARBA00022741"/>
    </source>
</evidence>
<dbReference type="InterPro" id="IPR010225">
    <property type="entry name" value="HrpB"/>
</dbReference>
<evidence type="ECO:0000256" key="3">
    <source>
        <dbReference type="ARBA" id="ARBA00022806"/>
    </source>
</evidence>
<dbReference type="RefSeq" id="WP_135769884.1">
    <property type="nucleotide sequence ID" value="NZ_RQFT01000001.1"/>
</dbReference>
<dbReference type="CDD" id="cd18791">
    <property type="entry name" value="SF2_C_RHA"/>
    <property type="match status" value="1"/>
</dbReference>
<dbReference type="InterPro" id="IPR027417">
    <property type="entry name" value="P-loop_NTPase"/>
</dbReference>
<dbReference type="SMART" id="SM00490">
    <property type="entry name" value="HELICc"/>
    <property type="match status" value="1"/>
</dbReference>
<dbReference type="InterPro" id="IPR013689">
    <property type="entry name" value="RNA_helicase_ATP-dep_HrpB_C"/>
</dbReference>
<dbReference type="Gene3D" id="1.20.120.1080">
    <property type="match status" value="1"/>
</dbReference>
<dbReference type="Pfam" id="PF08482">
    <property type="entry name" value="HrpB_C"/>
    <property type="match status" value="1"/>
</dbReference>
<dbReference type="Pfam" id="PF00271">
    <property type="entry name" value="Helicase_C"/>
    <property type="match status" value="1"/>
</dbReference>
<reference evidence="7 8" key="1">
    <citation type="journal article" date="2019" name="PLoS Negl. Trop. Dis.">
        <title>Revisiting the worldwide diversity of Leptospira species in the environment.</title>
        <authorList>
            <person name="Vincent A.T."/>
            <person name="Schiettekatte O."/>
            <person name="Bourhy P."/>
            <person name="Veyrier F.J."/>
            <person name="Picardeau M."/>
        </authorList>
    </citation>
    <scope>NUCLEOTIDE SEQUENCE [LARGE SCALE GENOMIC DNA]</scope>
    <source>
        <strain evidence="7 8">201800273</strain>
    </source>
</reference>
<feature type="domain" description="Helicase ATP-binding" evidence="5">
    <location>
        <begin position="18"/>
        <end position="182"/>
    </location>
</feature>
<keyword evidence="1" id="KW-0547">Nucleotide-binding</keyword>
<evidence type="ECO:0000259" key="6">
    <source>
        <dbReference type="PROSITE" id="PS51194"/>
    </source>
</evidence>
<dbReference type="InterPro" id="IPR011545">
    <property type="entry name" value="DEAD/DEAH_box_helicase_dom"/>
</dbReference>
<dbReference type="InterPro" id="IPR048333">
    <property type="entry name" value="HA2_WH"/>
</dbReference>
<evidence type="ECO:0000259" key="5">
    <source>
        <dbReference type="PROSITE" id="PS51192"/>
    </source>
</evidence>
<dbReference type="CDD" id="cd17990">
    <property type="entry name" value="DEXHc_HrpB"/>
    <property type="match status" value="1"/>
</dbReference>
<accession>A0A7I0HX85</accession>
<dbReference type="InterPro" id="IPR049614">
    <property type="entry name" value="HrpB_DEXH"/>
</dbReference>
<dbReference type="GO" id="GO:0005524">
    <property type="term" value="F:ATP binding"/>
    <property type="evidence" value="ECO:0007669"/>
    <property type="project" value="UniProtKB-KW"/>
</dbReference>
<dbReference type="PANTHER" id="PTHR43519:SF1">
    <property type="entry name" value="ATP-DEPENDENT RNA HELICASE HRPB"/>
    <property type="match status" value="1"/>
</dbReference>
<dbReference type="InterPro" id="IPR001650">
    <property type="entry name" value="Helicase_C-like"/>
</dbReference>
<comment type="caution">
    <text evidence="7">The sequence shown here is derived from an EMBL/GenBank/DDBJ whole genome shotgun (WGS) entry which is preliminary data.</text>
</comment>
<dbReference type="Pfam" id="PF04408">
    <property type="entry name" value="WHD_HA2"/>
    <property type="match status" value="1"/>
</dbReference>
<gene>
    <name evidence="7" type="primary">hrpB</name>
    <name evidence="7" type="ORF">EHQ43_00720</name>
</gene>
<keyword evidence="4" id="KW-0067">ATP-binding</keyword>
<dbReference type="SUPFAM" id="SSF52540">
    <property type="entry name" value="P-loop containing nucleoside triphosphate hydrolases"/>
    <property type="match status" value="1"/>
</dbReference>
<name>A0A7I0HX85_9LEPT</name>
<dbReference type="PIRSF" id="PIRSF005496">
    <property type="entry name" value="ATP_hel_hrpB"/>
    <property type="match status" value="1"/>
</dbReference>
<evidence type="ECO:0000256" key="2">
    <source>
        <dbReference type="ARBA" id="ARBA00022801"/>
    </source>
</evidence>
<evidence type="ECO:0000313" key="8">
    <source>
        <dbReference type="Proteomes" id="UP000297641"/>
    </source>
</evidence>
<dbReference type="PANTHER" id="PTHR43519">
    <property type="entry name" value="ATP-DEPENDENT RNA HELICASE HRPB"/>
    <property type="match status" value="1"/>
</dbReference>
<dbReference type="GO" id="GO:0003676">
    <property type="term" value="F:nucleic acid binding"/>
    <property type="evidence" value="ECO:0007669"/>
    <property type="project" value="InterPro"/>
</dbReference>
<protein>
    <submittedName>
        <fullName evidence="7">ATP-dependent helicase HrpB</fullName>
    </submittedName>
</protein>
<feature type="domain" description="Helicase C-terminal" evidence="6">
    <location>
        <begin position="203"/>
        <end position="374"/>
    </location>
</feature>
<sequence length="821" mass="93490">MNSDPNTFPVLSALQEIVESIQKNPVTILDAPPGSGKTTALPFELFKLGIGGGKKICILEPRRIAAKNAAKRISQSIREDVGNSIGYRVRFDSKSTQNTKVEFVTDGILTKYLLSDPELTDYGLLIFDEFHERRMESDLCFALARKSQEIFRKDLKILIMSATLEGQNFSSIGISNPPIQVVTETHPLEIYYMGESKKNSIMRLIDLVPKAVEQMTGDILVFLSGKKEILDLKNQLEFNPSIQNDSVVLPLFGDMSLSDQEKVFSPNLNGKKKIIISTNLAESSVTIPGVRVVFDTGYFKHSVFDPESGITHLVKDRISLSSAKQRAGRAAREGKGFVYRLWSKEEETSFYDRTKPEILEGDLDRLVLEVKSFGEEINSLPFLDPPNKGSLALSTERLKQLGCLDDKEQLTQTGKEVLRYPLPIRLAKIVSLLPKQNESLIADIVSILGKDTQSKEAKEFPKFVSSSQLNMELKMIYDQILSIFKGKNEPTQNPNKNEREFFLIQGFPDRIGKRKDKVGKEYKLSNGKIAELNLNLLNPPEFIIALDTISFGQSVYITQYIPISIELIEETLSHQIKTKENPEIRTNQKEESFLVVKEERLLGELVLESKEIQKPNPDSLQMAFEVYLFGLDWETEWKKKEELYQYYNRVLFLVKNGVLNLNVSFDHLKANAKDWLFPFLNFETQKFGLSHLPFLEAFQSYVGYENQSIIQKEAPSSIQVPSGSYIQIQYNGTEPELYVKLQELFGLKQLPTLAKGKIKILVHLLSPARRSVQITKDLESFWNIGYHEVKKELKGRYPKHPWPDKPWEAVPTKHLNHNKRS</sequence>
<keyword evidence="3 7" id="KW-0347">Helicase</keyword>
<evidence type="ECO:0000256" key="4">
    <source>
        <dbReference type="ARBA" id="ARBA00022840"/>
    </source>
</evidence>
<organism evidence="7 8">
    <name type="scientific">Leptospira bouyouniensis</name>
    <dbReference type="NCBI Taxonomy" id="2484911"/>
    <lineage>
        <taxon>Bacteria</taxon>
        <taxon>Pseudomonadati</taxon>
        <taxon>Spirochaetota</taxon>
        <taxon>Spirochaetia</taxon>
        <taxon>Leptospirales</taxon>
        <taxon>Leptospiraceae</taxon>
        <taxon>Leptospira</taxon>
    </lineage>
</organism>
<dbReference type="PROSITE" id="PS51194">
    <property type="entry name" value="HELICASE_CTER"/>
    <property type="match status" value="1"/>
</dbReference>
<dbReference type="SMART" id="SM00487">
    <property type="entry name" value="DEXDc"/>
    <property type="match status" value="1"/>
</dbReference>
<dbReference type="AlphaFoldDB" id="A0A7I0HX85"/>
<dbReference type="NCBIfam" id="TIGR01970">
    <property type="entry name" value="DEAH_box_HrpB"/>
    <property type="match status" value="1"/>
</dbReference>
<dbReference type="Pfam" id="PF00270">
    <property type="entry name" value="DEAD"/>
    <property type="match status" value="1"/>
</dbReference>